<name>A0A5C7HJY2_9ROSI</name>
<dbReference type="EMBL" id="VAHF01000008">
    <property type="protein sequence ID" value="TXG57109.1"/>
    <property type="molecule type" value="Genomic_DNA"/>
</dbReference>
<dbReference type="OrthoDB" id="1422271at2759"/>
<proteinExistence type="predicted"/>
<feature type="domain" description="Reverse transcriptase Ty1/copia-type" evidence="1">
    <location>
        <begin position="1"/>
        <end position="56"/>
    </location>
</feature>
<evidence type="ECO:0000259" key="1">
    <source>
        <dbReference type="Pfam" id="PF07727"/>
    </source>
</evidence>
<dbReference type="Pfam" id="PF07727">
    <property type="entry name" value="RVT_2"/>
    <property type="match status" value="1"/>
</dbReference>
<dbReference type="Proteomes" id="UP000323000">
    <property type="component" value="Chromosome 8"/>
</dbReference>
<dbReference type="PANTHER" id="PTHR11439">
    <property type="entry name" value="GAG-POL-RELATED RETROTRANSPOSON"/>
    <property type="match status" value="1"/>
</dbReference>
<sequence length="165" mass="19166">MVREFDMTDLGKMKYFLGVEMLQGLDGIHISQRKYALEVLKRFEMEDCNSVHNPIVLGFKIFKDERGVQVDETFFKQVVGSLIYLTATRPDLMFTLSKNPVMHGRSKHIDVRFHFLRDLTRECTVELIYCGTQEQLADVMTKALKLDTFQKLRDQLGVCQVPEVN</sequence>
<evidence type="ECO:0000313" key="2">
    <source>
        <dbReference type="EMBL" id="TXG57109.1"/>
    </source>
</evidence>
<gene>
    <name evidence="2" type="ORF">EZV62_018422</name>
</gene>
<dbReference type="AlphaFoldDB" id="A0A5C7HJY2"/>
<evidence type="ECO:0000313" key="3">
    <source>
        <dbReference type="Proteomes" id="UP000323000"/>
    </source>
</evidence>
<organism evidence="2 3">
    <name type="scientific">Acer yangbiense</name>
    <dbReference type="NCBI Taxonomy" id="1000413"/>
    <lineage>
        <taxon>Eukaryota</taxon>
        <taxon>Viridiplantae</taxon>
        <taxon>Streptophyta</taxon>
        <taxon>Embryophyta</taxon>
        <taxon>Tracheophyta</taxon>
        <taxon>Spermatophyta</taxon>
        <taxon>Magnoliopsida</taxon>
        <taxon>eudicotyledons</taxon>
        <taxon>Gunneridae</taxon>
        <taxon>Pentapetalae</taxon>
        <taxon>rosids</taxon>
        <taxon>malvids</taxon>
        <taxon>Sapindales</taxon>
        <taxon>Sapindaceae</taxon>
        <taxon>Hippocastanoideae</taxon>
        <taxon>Acereae</taxon>
        <taxon>Acer</taxon>
    </lineage>
</organism>
<dbReference type="InterPro" id="IPR013103">
    <property type="entry name" value="RVT_2"/>
</dbReference>
<comment type="caution">
    <text evidence="2">The sequence shown here is derived from an EMBL/GenBank/DDBJ whole genome shotgun (WGS) entry which is preliminary data.</text>
</comment>
<reference evidence="3" key="1">
    <citation type="journal article" date="2019" name="Gigascience">
        <title>De novo genome assembly of the endangered Acer yangbiense, a plant species with extremely small populations endemic to Yunnan Province, China.</title>
        <authorList>
            <person name="Yang J."/>
            <person name="Wariss H.M."/>
            <person name="Tao L."/>
            <person name="Zhang R."/>
            <person name="Yun Q."/>
            <person name="Hollingsworth P."/>
            <person name="Dao Z."/>
            <person name="Luo G."/>
            <person name="Guo H."/>
            <person name="Ma Y."/>
            <person name="Sun W."/>
        </authorList>
    </citation>
    <scope>NUCLEOTIDE SEQUENCE [LARGE SCALE GENOMIC DNA]</scope>
    <source>
        <strain evidence="3">cv. Malutang</strain>
    </source>
</reference>
<protein>
    <recommendedName>
        <fullName evidence="1">Reverse transcriptase Ty1/copia-type domain-containing protein</fullName>
    </recommendedName>
</protein>
<keyword evidence="3" id="KW-1185">Reference proteome</keyword>
<dbReference type="PANTHER" id="PTHR11439:SF517">
    <property type="entry name" value="CYSTEINE-RICH RLK (RECEPTOR-LIKE PROTEIN KINASE) 8"/>
    <property type="match status" value="1"/>
</dbReference>
<accession>A0A5C7HJY2</accession>
<dbReference type="CDD" id="cd09272">
    <property type="entry name" value="RNase_HI_RT_Ty1"/>
    <property type="match status" value="1"/>
</dbReference>